<proteinExistence type="predicted"/>
<dbReference type="AlphaFoldDB" id="A0A9Q0HBK4"/>
<evidence type="ECO:0000313" key="1">
    <source>
        <dbReference type="EMBL" id="KAJ4960729.1"/>
    </source>
</evidence>
<keyword evidence="2" id="KW-1185">Reference proteome</keyword>
<organism evidence="1 2">
    <name type="scientific">Protea cynaroides</name>
    <dbReference type="NCBI Taxonomy" id="273540"/>
    <lineage>
        <taxon>Eukaryota</taxon>
        <taxon>Viridiplantae</taxon>
        <taxon>Streptophyta</taxon>
        <taxon>Embryophyta</taxon>
        <taxon>Tracheophyta</taxon>
        <taxon>Spermatophyta</taxon>
        <taxon>Magnoliopsida</taxon>
        <taxon>Proteales</taxon>
        <taxon>Proteaceae</taxon>
        <taxon>Protea</taxon>
    </lineage>
</organism>
<reference evidence="1" key="1">
    <citation type="journal article" date="2023" name="Plant J.">
        <title>The genome of the king protea, Protea cynaroides.</title>
        <authorList>
            <person name="Chang J."/>
            <person name="Duong T.A."/>
            <person name="Schoeman C."/>
            <person name="Ma X."/>
            <person name="Roodt D."/>
            <person name="Barker N."/>
            <person name="Li Z."/>
            <person name="Van de Peer Y."/>
            <person name="Mizrachi E."/>
        </authorList>
    </citation>
    <scope>NUCLEOTIDE SEQUENCE</scope>
    <source>
        <tissue evidence="1">Young leaves</tissue>
    </source>
</reference>
<gene>
    <name evidence="1" type="ORF">NE237_020639</name>
</gene>
<dbReference type="Proteomes" id="UP001141806">
    <property type="component" value="Unassembled WGS sequence"/>
</dbReference>
<name>A0A9Q0HBK4_9MAGN</name>
<dbReference type="EMBL" id="JAMYWD010000009">
    <property type="protein sequence ID" value="KAJ4960729.1"/>
    <property type="molecule type" value="Genomic_DNA"/>
</dbReference>
<evidence type="ECO:0000313" key="2">
    <source>
        <dbReference type="Proteomes" id="UP001141806"/>
    </source>
</evidence>
<protein>
    <submittedName>
        <fullName evidence="1">Uncharacterized protein</fullName>
    </submittedName>
</protein>
<comment type="caution">
    <text evidence="1">The sequence shown here is derived from an EMBL/GenBank/DDBJ whole genome shotgun (WGS) entry which is preliminary data.</text>
</comment>
<sequence length="140" mass="16236">MQELWQRLWLKLLKKGENKEIEFSVCYGLKCLSFTRKTWTIRCLEGQLLLIGQQLDSLISKQEMIRIQIGARCPKPKPKLWAPLVLSRTGYQCEVLKVRAKRVGRVKRESSTRSLIRPKSYLILPPQLARSGVSRLFAPN</sequence>
<accession>A0A9Q0HBK4</accession>